<accession>Q84Q40</accession>
<dbReference type="EMBL" id="AP004463">
    <property type="protein sequence ID" value="BAC55756.1"/>
    <property type="molecule type" value="Genomic_DNA"/>
</dbReference>
<evidence type="ECO:0000313" key="3">
    <source>
        <dbReference type="Proteomes" id="UP000000763"/>
    </source>
</evidence>
<evidence type="ECO:0000256" key="1">
    <source>
        <dbReference type="SAM" id="MobiDB-lite"/>
    </source>
</evidence>
<organism evidence="2 3">
    <name type="scientific">Oryza sativa subsp. japonica</name>
    <name type="common">Rice</name>
    <dbReference type="NCBI Taxonomy" id="39947"/>
    <lineage>
        <taxon>Eukaryota</taxon>
        <taxon>Viridiplantae</taxon>
        <taxon>Streptophyta</taxon>
        <taxon>Embryophyta</taxon>
        <taxon>Tracheophyta</taxon>
        <taxon>Spermatophyta</taxon>
        <taxon>Magnoliopsida</taxon>
        <taxon>Liliopsida</taxon>
        <taxon>Poales</taxon>
        <taxon>Poaceae</taxon>
        <taxon>BOP clade</taxon>
        <taxon>Oryzoideae</taxon>
        <taxon>Oryzeae</taxon>
        <taxon>Oryzinae</taxon>
        <taxon>Oryza</taxon>
        <taxon>Oryza sativa</taxon>
    </lineage>
</organism>
<dbReference type="Proteomes" id="UP000000763">
    <property type="component" value="Chromosome 8"/>
</dbReference>
<feature type="region of interest" description="Disordered" evidence="1">
    <location>
        <begin position="1"/>
        <end position="22"/>
    </location>
</feature>
<gene>
    <name evidence="2" type="primary">P0456B03.129</name>
</gene>
<reference evidence="3" key="1">
    <citation type="journal article" date="2005" name="Nature">
        <title>The map-based sequence of the rice genome.</title>
        <authorList>
            <consortium name="International rice genome sequencing project (IRGSP)"/>
            <person name="Matsumoto T."/>
            <person name="Wu J."/>
            <person name="Kanamori H."/>
            <person name="Katayose Y."/>
            <person name="Fujisawa M."/>
            <person name="Namiki N."/>
            <person name="Mizuno H."/>
            <person name="Yamamoto K."/>
            <person name="Antonio B.A."/>
            <person name="Baba T."/>
            <person name="Sakata K."/>
            <person name="Nagamura Y."/>
            <person name="Aoki H."/>
            <person name="Arikawa K."/>
            <person name="Arita K."/>
            <person name="Bito T."/>
            <person name="Chiden Y."/>
            <person name="Fujitsuka N."/>
            <person name="Fukunaka R."/>
            <person name="Hamada M."/>
            <person name="Harada C."/>
            <person name="Hayashi A."/>
            <person name="Hijishita S."/>
            <person name="Honda M."/>
            <person name="Hosokawa S."/>
            <person name="Ichikawa Y."/>
            <person name="Idonuma A."/>
            <person name="Iijima M."/>
            <person name="Ikeda M."/>
            <person name="Ikeno M."/>
            <person name="Ito K."/>
            <person name="Ito S."/>
            <person name="Ito T."/>
            <person name="Ito Y."/>
            <person name="Ito Y."/>
            <person name="Iwabuchi A."/>
            <person name="Kamiya K."/>
            <person name="Karasawa W."/>
            <person name="Kurita K."/>
            <person name="Katagiri S."/>
            <person name="Kikuta A."/>
            <person name="Kobayashi H."/>
            <person name="Kobayashi N."/>
            <person name="Machita K."/>
            <person name="Maehara T."/>
            <person name="Masukawa M."/>
            <person name="Mizubayashi T."/>
            <person name="Mukai Y."/>
            <person name="Nagasaki H."/>
            <person name="Nagata Y."/>
            <person name="Naito S."/>
            <person name="Nakashima M."/>
            <person name="Nakama Y."/>
            <person name="Nakamichi Y."/>
            <person name="Nakamura M."/>
            <person name="Meguro A."/>
            <person name="Negishi M."/>
            <person name="Ohta I."/>
            <person name="Ohta T."/>
            <person name="Okamoto M."/>
            <person name="Ono N."/>
            <person name="Saji S."/>
            <person name="Sakaguchi M."/>
            <person name="Sakai K."/>
            <person name="Shibata M."/>
            <person name="Shimokawa T."/>
            <person name="Song J."/>
            <person name="Takazaki Y."/>
            <person name="Terasawa K."/>
            <person name="Tsugane M."/>
            <person name="Tsuji K."/>
            <person name="Ueda S."/>
            <person name="Waki K."/>
            <person name="Yamagata H."/>
            <person name="Yamamoto M."/>
            <person name="Yamamoto S."/>
            <person name="Yamane H."/>
            <person name="Yoshiki S."/>
            <person name="Yoshihara R."/>
            <person name="Yukawa K."/>
            <person name="Zhong H."/>
            <person name="Yano M."/>
            <person name="Yuan Q."/>
            <person name="Ouyang S."/>
            <person name="Liu J."/>
            <person name="Jones K.M."/>
            <person name="Gansberger K."/>
            <person name="Moffat K."/>
            <person name="Hill J."/>
            <person name="Bera J."/>
            <person name="Fadrosh D."/>
            <person name="Jin S."/>
            <person name="Johri S."/>
            <person name="Kim M."/>
            <person name="Overton L."/>
            <person name="Reardon M."/>
            <person name="Tsitrin T."/>
            <person name="Vuong H."/>
            <person name="Weaver B."/>
            <person name="Ciecko A."/>
            <person name="Tallon L."/>
            <person name="Jackson J."/>
            <person name="Pai G."/>
            <person name="Aken S.V."/>
            <person name="Utterback T."/>
            <person name="Reidmuller S."/>
            <person name="Feldblyum T."/>
            <person name="Hsiao J."/>
            <person name="Zismann V."/>
            <person name="Iobst S."/>
            <person name="de Vazeille A.R."/>
            <person name="Buell C.R."/>
            <person name="Ying K."/>
            <person name="Li Y."/>
            <person name="Lu T."/>
            <person name="Huang Y."/>
            <person name="Zhao Q."/>
            <person name="Feng Q."/>
            <person name="Zhang L."/>
            <person name="Zhu J."/>
            <person name="Weng Q."/>
            <person name="Mu J."/>
            <person name="Lu Y."/>
            <person name="Fan D."/>
            <person name="Liu Y."/>
            <person name="Guan J."/>
            <person name="Zhang Y."/>
            <person name="Yu S."/>
            <person name="Liu X."/>
            <person name="Zhang Y."/>
            <person name="Hong G."/>
            <person name="Han B."/>
            <person name="Choisne N."/>
            <person name="Demange N."/>
            <person name="Orjeda G."/>
            <person name="Samain S."/>
            <person name="Cattolico L."/>
            <person name="Pelletier E."/>
            <person name="Couloux A."/>
            <person name="Segurens B."/>
            <person name="Wincker P."/>
            <person name="D'Hont A."/>
            <person name="Scarpelli C."/>
            <person name="Weissenbach J."/>
            <person name="Salanoubat M."/>
            <person name="Quetier F."/>
            <person name="Yu Y."/>
            <person name="Kim H.R."/>
            <person name="Rambo T."/>
            <person name="Currie J."/>
            <person name="Collura K."/>
            <person name="Luo M."/>
            <person name="Yang T."/>
            <person name="Ammiraju J.S.S."/>
            <person name="Engler F."/>
            <person name="Soderlund C."/>
            <person name="Wing R.A."/>
            <person name="Palmer L.E."/>
            <person name="de la Bastide M."/>
            <person name="Spiegel L."/>
            <person name="Nascimento L."/>
            <person name="Zutavern T."/>
            <person name="O'Shaughnessy A."/>
            <person name="Dike S."/>
            <person name="Dedhia N."/>
            <person name="Preston R."/>
            <person name="Balija V."/>
            <person name="McCombie W.R."/>
            <person name="Chow T."/>
            <person name="Chen H."/>
            <person name="Chung M."/>
            <person name="Chen C."/>
            <person name="Shaw J."/>
            <person name="Wu H."/>
            <person name="Hsiao K."/>
            <person name="Chao Y."/>
            <person name="Chu M."/>
            <person name="Cheng C."/>
            <person name="Hour A."/>
            <person name="Lee P."/>
            <person name="Lin S."/>
            <person name="Lin Y."/>
            <person name="Liou J."/>
            <person name="Liu S."/>
            <person name="Hsing Y."/>
            <person name="Raghuvanshi S."/>
            <person name="Mohanty A."/>
            <person name="Bharti A.K."/>
            <person name="Gaur A."/>
            <person name="Gupta V."/>
            <person name="Kumar D."/>
            <person name="Ravi V."/>
            <person name="Vij S."/>
            <person name="Kapur A."/>
            <person name="Khurana P."/>
            <person name="Khurana P."/>
            <person name="Khurana J.P."/>
            <person name="Tyagi A.K."/>
            <person name="Gaikwad K."/>
            <person name="Singh A."/>
            <person name="Dalal V."/>
            <person name="Srivastava S."/>
            <person name="Dixit A."/>
            <person name="Pal A.K."/>
            <person name="Ghazi I.A."/>
            <person name="Yadav M."/>
            <person name="Pandit A."/>
            <person name="Bhargava A."/>
            <person name="Sureshbabu K."/>
            <person name="Batra K."/>
            <person name="Sharma T.R."/>
            <person name="Mohapatra T."/>
            <person name="Singh N.K."/>
            <person name="Messing J."/>
            <person name="Nelson A.B."/>
            <person name="Fuks G."/>
            <person name="Kavchok S."/>
            <person name="Keizer G."/>
            <person name="Linton E."/>
            <person name="Llaca V."/>
            <person name="Song R."/>
            <person name="Tanyolac B."/>
            <person name="Young S."/>
            <person name="Ho-Il K."/>
            <person name="Hahn J.H."/>
            <person name="Sangsakoo G."/>
            <person name="Vanavichit A."/>
            <person name="de Mattos Luiz.A.T."/>
            <person name="Zimmer P.D."/>
            <person name="Malone G."/>
            <person name="Dellagostin O."/>
            <person name="de Oliveira A.C."/>
            <person name="Bevan M."/>
            <person name="Bancroft I."/>
            <person name="Minx P."/>
            <person name="Cordum H."/>
            <person name="Wilson R."/>
            <person name="Cheng Z."/>
            <person name="Jin W."/>
            <person name="Jiang J."/>
            <person name="Leong S.A."/>
            <person name="Iwama H."/>
            <person name="Gojobori T."/>
            <person name="Itoh T."/>
            <person name="Niimura Y."/>
            <person name="Fujii Y."/>
            <person name="Habara T."/>
            <person name="Sakai H."/>
            <person name="Sato Y."/>
            <person name="Wilson G."/>
            <person name="Kumar K."/>
            <person name="McCouch S."/>
            <person name="Juretic N."/>
            <person name="Hoen D."/>
            <person name="Wright S."/>
            <person name="Bruskiewich R."/>
            <person name="Bureau T."/>
            <person name="Miyao A."/>
            <person name="Hirochika H."/>
            <person name="Nishikawa T."/>
            <person name="Kadowaki K."/>
            <person name="Sugiura M."/>
            <person name="Burr B."/>
            <person name="Sasaki T."/>
        </authorList>
    </citation>
    <scope>NUCLEOTIDE SEQUENCE [LARGE SCALE GENOMIC DNA]</scope>
    <source>
        <strain evidence="3">cv. Nipponbare</strain>
    </source>
</reference>
<dbReference type="AlphaFoldDB" id="Q84Q40"/>
<sequence>MDPCAKERESPTADRPFQDSGAKSTAFETAIVIAPLPKLSLDLTAPLPTHVHGVRLRCGAEGVRGKGGEE</sequence>
<proteinExistence type="predicted"/>
<evidence type="ECO:0000313" key="2">
    <source>
        <dbReference type="EMBL" id="BAC55756.1"/>
    </source>
</evidence>
<name>Q84Q40_ORYSJ</name>
<feature type="compositionally biased region" description="Basic and acidic residues" evidence="1">
    <location>
        <begin position="1"/>
        <end position="12"/>
    </location>
</feature>
<protein>
    <submittedName>
        <fullName evidence="2">Uncharacterized protein</fullName>
    </submittedName>
</protein>
<reference evidence="3" key="2">
    <citation type="journal article" date="2008" name="Nucleic Acids Res.">
        <title>The rice annotation project database (RAP-DB): 2008 update.</title>
        <authorList>
            <consortium name="The rice annotation project (RAP)"/>
        </authorList>
    </citation>
    <scope>GENOME REANNOTATION</scope>
    <source>
        <strain evidence="3">cv. Nipponbare</strain>
    </source>
</reference>